<evidence type="ECO:0008006" key="3">
    <source>
        <dbReference type="Google" id="ProtNLM"/>
    </source>
</evidence>
<sequence length="65" mass="6898">MSHDLPHPRILLLIDVQAGMLAEPPVGIPSSHATRTNIARVLHSARVATPAPQIIHVRNTGAPSP</sequence>
<dbReference type="InterPro" id="IPR036380">
    <property type="entry name" value="Isochorismatase-like_sf"/>
</dbReference>
<accession>A0A0C9T858</accession>
<dbReference type="Proteomes" id="UP000053263">
    <property type="component" value="Unassembled WGS sequence"/>
</dbReference>
<dbReference type="Gene3D" id="3.40.50.850">
    <property type="entry name" value="Isochorismatase-like"/>
    <property type="match status" value="1"/>
</dbReference>
<gene>
    <name evidence="1" type="ORF">PLICRDRAFT_57764</name>
</gene>
<dbReference type="HOGENOM" id="CLU_2850697_0_0_1"/>
<reference evidence="1 2" key="1">
    <citation type="submission" date="2014-06" db="EMBL/GenBank/DDBJ databases">
        <title>Evolutionary Origins and Diversification of the Mycorrhizal Mutualists.</title>
        <authorList>
            <consortium name="DOE Joint Genome Institute"/>
            <consortium name="Mycorrhizal Genomics Consortium"/>
            <person name="Kohler A."/>
            <person name="Kuo A."/>
            <person name="Nagy L.G."/>
            <person name="Floudas D."/>
            <person name="Copeland A."/>
            <person name="Barry K.W."/>
            <person name="Cichocki N."/>
            <person name="Veneault-Fourrey C."/>
            <person name="LaButti K."/>
            <person name="Lindquist E.A."/>
            <person name="Lipzen A."/>
            <person name="Lundell T."/>
            <person name="Morin E."/>
            <person name="Murat C."/>
            <person name="Riley R."/>
            <person name="Ohm R."/>
            <person name="Sun H."/>
            <person name="Tunlid A."/>
            <person name="Henrissat B."/>
            <person name="Grigoriev I.V."/>
            <person name="Hibbett D.S."/>
            <person name="Martin F."/>
        </authorList>
    </citation>
    <scope>NUCLEOTIDE SEQUENCE [LARGE SCALE GENOMIC DNA]</scope>
    <source>
        <strain evidence="1 2">FD-325 SS-3</strain>
    </source>
</reference>
<protein>
    <recommendedName>
        <fullName evidence="3">Isochorismatase-like domain-containing protein</fullName>
    </recommendedName>
</protein>
<dbReference type="EMBL" id="KN832571">
    <property type="protein sequence ID" value="KII84358.1"/>
    <property type="molecule type" value="Genomic_DNA"/>
</dbReference>
<name>A0A0C9T858_PLICR</name>
<proteinExistence type="predicted"/>
<dbReference type="OrthoDB" id="167809at2759"/>
<dbReference type="AlphaFoldDB" id="A0A0C9T858"/>
<organism evidence="1 2">
    <name type="scientific">Plicaturopsis crispa FD-325 SS-3</name>
    <dbReference type="NCBI Taxonomy" id="944288"/>
    <lineage>
        <taxon>Eukaryota</taxon>
        <taxon>Fungi</taxon>
        <taxon>Dikarya</taxon>
        <taxon>Basidiomycota</taxon>
        <taxon>Agaricomycotina</taxon>
        <taxon>Agaricomycetes</taxon>
        <taxon>Agaricomycetidae</taxon>
        <taxon>Amylocorticiales</taxon>
        <taxon>Amylocorticiaceae</taxon>
        <taxon>Plicatura</taxon>
        <taxon>Plicaturopsis crispa</taxon>
    </lineage>
</organism>
<evidence type="ECO:0000313" key="2">
    <source>
        <dbReference type="Proteomes" id="UP000053263"/>
    </source>
</evidence>
<keyword evidence="2" id="KW-1185">Reference proteome</keyword>
<evidence type="ECO:0000313" key="1">
    <source>
        <dbReference type="EMBL" id="KII84358.1"/>
    </source>
</evidence>